<proteinExistence type="predicted"/>
<name>A0A0E9SI41_ANGAN</name>
<evidence type="ECO:0000313" key="1">
    <source>
        <dbReference type="EMBL" id="JAH40966.1"/>
    </source>
</evidence>
<protein>
    <submittedName>
        <fullName evidence="1">Uncharacterized protein</fullName>
    </submittedName>
</protein>
<sequence>MQNLHSAVSLGLVDYIICPSQ</sequence>
<organism evidence="1">
    <name type="scientific">Anguilla anguilla</name>
    <name type="common">European freshwater eel</name>
    <name type="synonym">Muraena anguilla</name>
    <dbReference type="NCBI Taxonomy" id="7936"/>
    <lineage>
        <taxon>Eukaryota</taxon>
        <taxon>Metazoa</taxon>
        <taxon>Chordata</taxon>
        <taxon>Craniata</taxon>
        <taxon>Vertebrata</taxon>
        <taxon>Euteleostomi</taxon>
        <taxon>Actinopterygii</taxon>
        <taxon>Neopterygii</taxon>
        <taxon>Teleostei</taxon>
        <taxon>Anguilliformes</taxon>
        <taxon>Anguillidae</taxon>
        <taxon>Anguilla</taxon>
    </lineage>
</organism>
<dbReference type="EMBL" id="GBXM01080023">
    <property type="protein sequence ID" value="JAH28554.1"/>
    <property type="molecule type" value="Transcribed_RNA"/>
</dbReference>
<dbReference type="EMBL" id="GBXM01067611">
    <property type="protein sequence ID" value="JAH40966.1"/>
    <property type="molecule type" value="Transcribed_RNA"/>
</dbReference>
<dbReference type="AlphaFoldDB" id="A0A0E9SI41"/>
<accession>A0A0E9SI41</accession>
<dbReference type="EMBL" id="GBXM01062750">
    <property type="protein sequence ID" value="JAH45827.1"/>
    <property type="molecule type" value="Transcribed_RNA"/>
</dbReference>
<reference evidence="1" key="2">
    <citation type="journal article" date="2015" name="Fish Shellfish Immunol.">
        <title>Early steps in the European eel (Anguilla anguilla)-Vibrio vulnificus interaction in the gills: Role of the RtxA13 toxin.</title>
        <authorList>
            <person name="Callol A."/>
            <person name="Pajuelo D."/>
            <person name="Ebbesson L."/>
            <person name="Teles M."/>
            <person name="MacKenzie S."/>
            <person name="Amaro C."/>
        </authorList>
    </citation>
    <scope>NUCLEOTIDE SEQUENCE</scope>
</reference>
<reference evidence="1" key="1">
    <citation type="submission" date="2014-11" db="EMBL/GenBank/DDBJ databases">
        <authorList>
            <person name="Amaro Gonzalez C."/>
        </authorList>
    </citation>
    <scope>NUCLEOTIDE SEQUENCE</scope>
</reference>